<protein>
    <submittedName>
        <fullName evidence="2">DMT family protein</fullName>
    </submittedName>
</protein>
<evidence type="ECO:0000313" key="2">
    <source>
        <dbReference type="EMBL" id="MBC5766012.1"/>
    </source>
</evidence>
<dbReference type="PANTHER" id="PTHR38482">
    <property type="entry name" value="DMT FAMILY PROTEIN"/>
    <property type="match status" value="1"/>
</dbReference>
<proteinExistence type="predicted"/>
<evidence type="ECO:0000313" key="3">
    <source>
        <dbReference type="Proteomes" id="UP000596827"/>
    </source>
</evidence>
<dbReference type="Pfam" id="PF04342">
    <property type="entry name" value="DMT_6"/>
    <property type="match status" value="1"/>
</dbReference>
<keyword evidence="1" id="KW-1133">Transmembrane helix</keyword>
<dbReference type="AlphaFoldDB" id="A0A923S6C4"/>
<feature type="transmembrane region" description="Helical" evidence="1">
    <location>
        <begin position="12"/>
        <end position="32"/>
    </location>
</feature>
<keyword evidence="1" id="KW-0472">Membrane</keyword>
<evidence type="ECO:0000256" key="1">
    <source>
        <dbReference type="SAM" id="Phobius"/>
    </source>
</evidence>
<gene>
    <name evidence="2" type="ORF">H8R02_16210</name>
</gene>
<reference evidence="2" key="1">
    <citation type="submission" date="2020-08" db="EMBL/GenBank/DDBJ databases">
        <title>Ramlibacter sp. GTP1 16S ribosomal RNA gene genome sequencing and assembly.</title>
        <authorList>
            <person name="Kang M."/>
        </authorList>
    </citation>
    <scope>NUCLEOTIDE SEQUENCE</scope>
    <source>
        <strain evidence="2">GTP1</strain>
    </source>
</reference>
<dbReference type="EMBL" id="JACORU010000005">
    <property type="protein sequence ID" value="MBC5766012.1"/>
    <property type="molecule type" value="Genomic_DNA"/>
</dbReference>
<accession>A0A923S6C4</accession>
<dbReference type="PANTHER" id="PTHR38482:SF1">
    <property type="entry name" value="DMT FAMILY PROTEIN"/>
    <property type="match status" value="1"/>
</dbReference>
<sequence length="122" mass="13717">MTLLASIPFSLQTVLLLVASNVFMTMAWYGHLKNLATAPWYIAALVSWGIALAEYLLQVPANRIGFQQAHYTVGQLKIMQEVITLAVFVPFAVLYLEEPLKLDYLWAALCMVGAVYFIFRNS</sequence>
<comment type="caution">
    <text evidence="2">The sequence shown here is derived from an EMBL/GenBank/DDBJ whole genome shotgun (WGS) entry which is preliminary data.</text>
</comment>
<feature type="transmembrane region" description="Helical" evidence="1">
    <location>
        <begin position="102"/>
        <end position="119"/>
    </location>
</feature>
<dbReference type="Proteomes" id="UP000596827">
    <property type="component" value="Unassembled WGS sequence"/>
</dbReference>
<feature type="transmembrane region" description="Helical" evidence="1">
    <location>
        <begin position="38"/>
        <end position="57"/>
    </location>
</feature>
<dbReference type="RefSeq" id="WP_187082474.1">
    <property type="nucleotide sequence ID" value="NZ_JACORU010000005.1"/>
</dbReference>
<organism evidence="2 3">
    <name type="scientific">Ramlibacter albus</name>
    <dbReference type="NCBI Taxonomy" id="2079448"/>
    <lineage>
        <taxon>Bacteria</taxon>
        <taxon>Pseudomonadati</taxon>
        <taxon>Pseudomonadota</taxon>
        <taxon>Betaproteobacteria</taxon>
        <taxon>Burkholderiales</taxon>
        <taxon>Comamonadaceae</taxon>
        <taxon>Ramlibacter</taxon>
    </lineage>
</organism>
<keyword evidence="3" id="KW-1185">Reference proteome</keyword>
<dbReference type="PIRSF" id="PIRSF021239">
    <property type="entry name" value="UCP021239"/>
    <property type="match status" value="1"/>
</dbReference>
<feature type="transmembrane region" description="Helical" evidence="1">
    <location>
        <begin position="78"/>
        <end position="96"/>
    </location>
</feature>
<name>A0A923S6C4_9BURK</name>
<dbReference type="InterPro" id="IPR007437">
    <property type="entry name" value="DUF486"/>
</dbReference>
<keyword evidence="1" id="KW-0812">Transmembrane</keyword>